<sequence>MKNLQSGAAKEELQPEKVVAVAVAGCPNWWLLSPPIKICSPRSQKRAAARKTGSCGSVMVSKLGASQSADEKSAGRQGQRRAAARKSGSCGSVMVSKLGASQSTDEKSAGRQGQRRAAARKSGSCGSVVVAKLKAFSLPMKNLQSGAAKEDLQPGKVVAVAGAGCLNWGLLSSPM</sequence>
<evidence type="ECO:0000256" key="1">
    <source>
        <dbReference type="SAM" id="MobiDB-lite"/>
    </source>
</evidence>
<dbReference type="Proteomes" id="UP001215280">
    <property type="component" value="Unassembled WGS sequence"/>
</dbReference>
<evidence type="ECO:0000313" key="2">
    <source>
        <dbReference type="EMBL" id="KAJ7768060.1"/>
    </source>
</evidence>
<organism evidence="2 3">
    <name type="scientific">Mycena maculata</name>
    <dbReference type="NCBI Taxonomy" id="230809"/>
    <lineage>
        <taxon>Eukaryota</taxon>
        <taxon>Fungi</taxon>
        <taxon>Dikarya</taxon>
        <taxon>Basidiomycota</taxon>
        <taxon>Agaricomycotina</taxon>
        <taxon>Agaricomycetes</taxon>
        <taxon>Agaricomycetidae</taxon>
        <taxon>Agaricales</taxon>
        <taxon>Marasmiineae</taxon>
        <taxon>Mycenaceae</taxon>
        <taxon>Mycena</taxon>
    </lineage>
</organism>
<accession>A0AAD7JMF7</accession>
<dbReference type="AlphaFoldDB" id="A0AAD7JMF7"/>
<name>A0AAD7JMF7_9AGAR</name>
<protein>
    <submittedName>
        <fullName evidence="2">Uncharacterized protein</fullName>
    </submittedName>
</protein>
<proteinExistence type="predicted"/>
<feature type="region of interest" description="Disordered" evidence="1">
    <location>
        <begin position="64"/>
        <end position="120"/>
    </location>
</feature>
<keyword evidence="3" id="KW-1185">Reference proteome</keyword>
<gene>
    <name evidence="2" type="ORF">DFH07DRAFT_769275</name>
</gene>
<comment type="caution">
    <text evidence="2">The sequence shown here is derived from an EMBL/GenBank/DDBJ whole genome shotgun (WGS) entry which is preliminary data.</text>
</comment>
<dbReference type="EMBL" id="JARJLG010000028">
    <property type="protein sequence ID" value="KAJ7768060.1"/>
    <property type="molecule type" value="Genomic_DNA"/>
</dbReference>
<evidence type="ECO:0000313" key="3">
    <source>
        <dbReference type="Proteomes" id="UP001215280"/>
    </source>
</evidence>
<reference evidence="2" key="1">
    <citation type="submission" date="2023-03" db="EMBL/GenBank/DDBJ databases">
        <title>Massive genome expansion in bonnet fungi (Mycena s.s.) driven by repeated elements and novel gene families across ecological guilds.</title>
        <authorList>
            <consortium name="Lawrence Berkeley National Laboratory"/>
            <person name="Harder C.B."/>
            <person name="Miyauchi S."/>
            <person name="Viragh M."/>
            <person name="Kuo A."/>
            <person name="Thoen E."/>
            <person name="Andreopoulos B."/>
            <person name="Lu D."/>
            <person name="Skrede I."/>
            <person name="Drula E."/>
            <person name="Henrissat B."/>
            <person name="Morin E."/>
            <person name="Kohler A."/>
            <person name="Barry K."/>
            <person name="LaButti K."/>
            <person name="Morin E."/>
            <person name="Salamov A."/>
            <person name="Lipzen A."/>
            <person name="Mereny Z."/>
            <person name="Hegedus B."/>
            <person name="Baldrian P."/>
            <person name="Stursova M."/>
            <person name="Weitz H."/>
            <person name="Taylor A."/>
            <person name="Grigoriev I.V."/>
            <person name="Nagy L.G."/>
            <person name="Martin F."/>
            <person name="Kauserud H."/>
        </authorList>
    </citation>
    <scope>NUCLEOTIDE SEQUENCE</scope>
    <source>
        <strain evidence="2">CBHHK188m</strain>
    </source>
</reference>